<dbReference type="InterPro" id="IPR013083">
    <property type="entry name" value="Znf_RING/FYVE/PHD"/>
</dbReference>
<sequence length="166" mass="18909">MVNRVFHLKALRHWGFQRPWEKLWVVFNPEDLTQDEEDRQLADRAVVEVQQRLHSDVYGSQLLNFHPVVPRQLNARVDFCPLAACGGEPWGSLDQIMETVCGHLACVNCMIGYWENHVRNLGGATPGDWPCPYCRQSPGKLRTRINIAQTQGLGAEFDQLTDILAL</sequence>
<accession>A0A1W5D2S6</accession>
<name>A0A1W5D2S6_9LECA</name>
<proteinExistence type="predicted"/>
<dbReference type="AlphaFoldDB" id="A0A1W5D2S6"/>
<protein>
    <submittedName>
        <fullName evidence="1">Zinc finger, RING/FYVE/PHD-type</fullName>
    </submittedName>
</protein>
<dbReference type="Gene3D" id="3.30.40.10">
    <property type="entry name" value="Zinc/RING finger domain, C3HC4 (zinc finger)"/>
    <property type="match status" value="1"/>
</dbReference>
<dbReference type="EMBL" id="FWEW01001424">
    <property type="protein sequence ID" value="SLM37189.1"/>
    <property type="molecule type" value="Genomic_DNA"/>
</dbReference>
<organism evidence="1 2">
    <name type="scientific">Lasallia pustulata</name>
    <dbReference type="NCBI Taxonomy" id="136370"/>
    <lineage>
        <taxon>Eukaryota</taxon>
        <taxon>Fungi</taxon>
        <taxon>Dikarya</taxon>
        <taxon>Ascomycota</taxon>
        <taxon>Pezizomycotina</taxon>
        <taxon>Lecanoromycetes</taxon>
        <taxon>OSLEUM clade</taxon>
        <taxon>Umbilicariomycetidae</taxon>
        <taxon>Umbilicariales</taxon>
        <taxon>Umbilicariaceae</taxon>
        <taxon>Lasallia</taxon>
    </lineage>
</organism>
<evidence type="ECO:0000313" key="2">
    <source>
        <dbReference type="Proteomes" id="UP000192927"/>
    </source>
</evidence>
<reference evidence="2" key="1">
    <citation type="submission" date="2017-03" db="EMBL/GenBank/DDBJ databases">
        <authorList>
            <person name="Sharma R."/>
            <person name="Thines M."/>
        </authorList>
    </citation>
    <scope>NUCLEOTIDE SEQUENCE [LARGE SCALE GENOMIC DNA]</scope>
</reference>
<dbReference type="Proteomes" id="UP000192927">
    <property type="component" value="Unassembled WGS sequence"/>
</dbReference>
<evidence type="ECO:0000313" key="1">
    <source>
        <dbReference type="EMBL" id="SLM37189.1"/>
    </source>
</evidence>
<dbReference type="SUPFAM" id="SSF57850">
    <property type="entry name" value="RING/U-box"/>
    <property type="match status" value="1"/>
</dbReference>
<keyword evidence="2" id="KW-1185">Reference proteome</keyword>